<organism evidence="1 2">
    <name type="scientific">Fodinicola feengrottensis</name>
    <dbReference type="NCBI Taxonomy" id="435914"/>
    <lineage>
        <taxon>Bacteria</taxon>
        <taxon>Bacillati</taxon>
        <taxon>Actinomycetota</taxon>
        <taxon>Actinomycetes</taxon>
        <taxon>Mycobacteriales</taxon>
        <taxon>Fodinicola</taxon>
    </lineage>
</organism>
<keyword evidence="2" id="KW-1185">Reference proteome</keyword>
<reference evidence="1 2" key="1">
    <citation type="journal article" date="2019" name="Int. J. Syst. Evol. Microbiol.">
        <title>The Global Catalogue of Microorganisms (GCM) 10K type strain sequencing project: providing services to taxonomists for standard genome sequencing and annotation.</title>
        <authorList>
            <consortium name="The Broad Institute Genomics Platform"/>
            <consortium name="The Broad Institute Genome Sequencing Center for Infectious Disease"/>
            <person name="Wu L."/>
            <person name="Ma J."/>
        </authorList>
    </citation>
    <scope>NUCLEOTIDE SEQUENCE [LARGE SCALE GENOMIC DNA]</scope>
    <source>
        <strain evidence="1 2">JCM 14718</strain>
    </source>
</reference>
<dbReference type="InterPro" id="IPR052022">
    <property type="entry name" value="26kDa_periplasmic_antigen"/>
</dbReference>
<dbReference type="PANTHER" id="PTHR34387:SF2">
    <property type="entry name" value="SLR1258 PROTEIN"/>
    <property type="match status" value="1"/>
</dbReference>
<proteinExistence type="predicted"/>
<name>A0ABN2GRS8_9ACTN</name>
<accession>A0ABN2GRS8</accession>
<dbReference type="Pfam" id="PF04402">
    <property type="entry name" value="SIMPL"/>
    <property type="match status" value="1"/>
</dbReference>
<dbReference type="Gene3D" id="3.30.70.2970">
    <property type="entry name" value="Protein of unknown function (DUF541), domain 2"/>
    <property type="match status" value="1"/>
</dbReference>
<dbReference type="EMBL" id="BAAANY010000009">
    <property type="protein sequence ID" value="GAA1675733.1"/>
    <property type="molecule type" value="Genomic_DNA"/>
</dbReference>
<evidence type="ECO:0000313" key="1">
    <source>
        <dbReference type="EMBL" id="GAA1675733.1"/>
    </source>
</evidence>
<comment type="caution">
    <text evidence="1">The sequence shown here is derived from an EMBL/GenBank/DDBJ whole genome shotgun (WGS) entry which is preliminary data.</text>
</comment>
<gene>
    <name evidence="1" type="ORF">GCM10009765_26290</name>
</gene>
<dbReference type="PANTHER" id="PTHR34387">
    <property type="entry name" value="SLR1258 PROTEIN"/>
    <property type="match status" value="1"/>
</dbReference>
<dbReference type="Proteomes" id="UP001500618">
    <property type="component" value="Unassembled WGS sequence"/>
</dbReference>
<dbReference type="InterPro" id="IPR007497">
    <property type="entry name" value="SIMPL/DUF541"/>
</dbReference>
<dbReference type="Gene3D" id="3.30.110.170">
    <property type="entry name" value="Protein of unknown function (DUF541), domain 1"/>
    <property type="match status" value="1"/>
</dbReference>
<protein>
    <submittedName>
        <fullName evidence="1">SIMPL domain-containing protein</fullName>
    </submittedName>
</protein>
<sequence>MAEIVTTGTGQVERLADRARLTVSFQGAGTTRAEAVTALNARLGDVEPAMQVVGVRVASRLLSVSEQWEENRRVGSVAQQRYVLVFRDLTQLPDLVGRLAALEPAELDGPHWLLADSTDARREAQGAALTDARVTAEGYATSLGAQLGPLVKLVDQGGGFQPRMMAYGGGQAVDVSNLSLEPELVSVSATCETTWHLL</sequence>
<evidence type="ECO:0000313" key="2">
    <source>
        <dbReference type="Proteomes" id="UP001500618"/>
    </source>
</evidence>